<accession>A0A6C0AJM7</accession>
<sequence>MELDLDQGRKNENLRKLRRILDDLEEYDPATQKFSDEWMMDTMDFFNDIRRAFENFRNVENPTGCSAITENCEIAETTAKTIEECLGPDDDDELVMILKIFFTAVESIVQGIIAPDVDIAMDETIDALTIPTL</sequence>
<dbReference type="EMBL" id="MN740646">
    <property type="protein sequence ID" value="QHS79535.1"/>
    <property type="molecule type" value="Genomic_DNA"/>
</dbReference>
<proteinExistence type="predicted"/>
<organism evidence="1">
    <name type="scientific">viral metagenome</name>
    <dbReference type="NCBI Taxonomy" id="1070528"/>
    <lineage>
        <taxon>unclassified sequences</taxon>
        <taxon>metagenomes</taxon>
        <taxon>organismal metagenomes</taxon>
    </lineage>
</organism>
<reference evidence="1" key="1">
    <citation type="journal article" date="2020" name="Nature">
        <title>Giant virus diversity and host interactions through global metagenomics.</title>
        <authorList>
            <person name="Schulz F."/>
            <person name="Roux S."/>
            <person name="Paez-Espino D."/>
            <person name="Jungbluth S."/>
            <person name="Walsh D.A."/>
            <person name="Denef V.J."/>
            <person name="McMahon K.D."/>
            <person name="Konstantinidis K.T."/>
            <person name="Eloe-Fadrosh E.A."/>
            <person name="Kyrpides N.C."/>
            <person name="Woyke T."/>
        </authorList>
    </citation>
    <scope>NUCLEOTIDE SEQUENCE</scope>
    <source>
        <strain evidence="1">GVMAG-S-1035237-23</strain>
    </source>
</reference>
<dbReference type="AlphaFoldDB" id="A0A6C0AJM7"/>
<protein>
    <submittedName>
        <fullName evidence="1">Uncharacterized protein</fullName>
    </submittedName>
</protein>
<name>A0A6C0AJM7_9ZZZZ</name>
<evidence type="ECO:0000313" key="1">
    <source>
        <dbReference type="EMBL" id="QHS79535.1"/>
    </source>
</evidence>